<evidence type="ECO:0000259" key="5">
    <source>
        <dbReference type="Pfam" id="PF13439"/>
    </source>
</evidence>
<accession>A0ABY6IBY6</accession>
<gene>
    <name evidence="6" type="ORF">OGH68_25665</name>
</gene>
<protein>
    <recommendedName>
        <fullName evidence="1">D-inositol 3-phosphate glycosyltransferase</fullName>
    </recommendedName>
</protein>
<evidence type="ECO:0000313" key="6">
    <source>
        <dbReference type="EMBL" id="UYQ64514.1"/>
    </source>
</evidence>
<keyword evidence="3 6" id="KW-0808">Transferase</keyword>
<dbReference type="Proteomes" id="UP001163878">
    <property type="component" value="Chromosome"/>
</dbReference>
<sequence>MEHGRYGRRNVHVLHVLNRLRASGAEVMLHTAAGQWKHHGIEVDVLAVGPEPGPFAADLRDVGYRVLHEPDRQLFRVPPRLARRVRDGGYDVVHLHPERASFYFGLAALSAGAGVVRTVHSVFGFGGMLRTQRKLQRQVLRRMGVVHVGVSHGVTDNEKRRFGNPSQVIENWCSKEFTPPTRHQRNQARQALNLHDHDFVVVSVGNCGPVKRHEAILEAVAQISGLPDLVYLHVGDEDGTGKERRLAEQLGISRQVQFLGNRHPLQALHAADVFVMTSAYEGLGLAAVEALMTGLPLVLADVPGLRDVAGASPAAWLTDTGPAQLSAAIEKAEHFCRSGPPMGADQSFGDRFSLQRGVADYAEIYHRLVRPGSAHGHR</sequence>
<feature type="domain" description="Glycosyl transferase family 1" evidence="4">
    <location>
        <begin position="185"/>
        <end position="333"/>
    </location>
</feature>
<proteinExistence type="predicted"/>
<evidence type="ECO:0000256" key="3">
    <source>
        <dbReference type="ARBA" id="ARBA00022679"/>
    </source>
</evidence>
<evidence type="ECO:0000313" key="7">
    <source>
        <dbReference type="Proteomes" id="UP001163878"/>
    </source>
</evidence>
<dbReference type="EMBL" id="CP107567">
    <property type="protein sequence ID" value="UYQ64514.1"/>
    <property type="molecule type" value="Genomic_DNA"/>
</dbReference>
<dbReference type="InterPro" id="IPR028098">
    <property type="entry name" value="Glyco_trans_4-like_N"/>
</dbReference>
<feature type="domain" description="Glycosyltransferase subfamily 4-like N-terminal" evidence="5">
    <location>
        <begin position="23"/>
        <end position="171"/>
    </location>
</feature>
<dbReference type="PANTHER" id="PTHR12526">
    <property type="entry name" value="GLYCOSYLTRANSFERASE"/>
    <property type="match status" value="1"/>
</dbReference>
<keyword evidence="7" id="KW-1185">Reference proteome</keyword>
<dbReference type="Gene3D" id="3.40.50.2000">
    <property type="entry name" value="Glycogen Phosphorylase B"/>
    <property type="match status" value="2"/>
</dbReference>
<evidence type="ECO:0000256" key="2">
    <source>
        <dbReference type="ARBA" id="ARBA00022676"/>
    </source>
</evidence>
<evidence type="ECO:0000259" key="4">
    <source>
        <dbReference type="Pfam" id="PF00534"/>
    </source>
</evidence>
<organism evidence="6 7">
    <name type="scientific">Streptomyces peucetius</name>
    <dbReference type="NCBI Taxonomy" id="1950"/>
    <lineage>
        <taxon>Bacteria</taxon>
        <taxon>Bacillati</taxon>
        <taxon>Actinomycetota</taxon>
        <taxon>Actinomycetes</taxon>
        <taxon>Kitasatosporales</taxon>
        <taxon>Streptomycetaceae</taxon>
        <taxon>Streptomyces</taxon>
    </lineage>
</organism>
<dbReference type="RefSeq" id="WP_264247330.1">
    <property type="nucleotide sequence ID" value="NZ_CP107567.1"/>
</dbReference>
<keyword evidence="2 6" id="KW-0328">Glycosyltransferase</keyword>
<dbReference type="Pfam" id="PF00534">
    <property type="entry name" value="Glycos_transf_1"/>
    <property type="match status" value="1"/>
</dbReference>
<dbReference type="InterPro" id="IPR001296">
    <property type="entry name" value="Glyco_trans_1"/>
</dbReference>
<evidence type="ECO:0000256" key="1">
    <source>
        <dbReference type="ARBA" id="ARBA00021292"/>
    </source>
</evidence>
<dbReference type="GO" id="GO:0016757">
    <property type="term" value="F:glycosyltransferase activity"/>
    <property type="evidence" value="ECO:0007669"/>
    <property type="project" value="UniProtKB-KW"/>
</dbReference>
<dbReference type="SUPFAM" id="SSF53756">
    <property type="entry name" value="UDP-Glycosyltransferase/glycogen phosphorylase"/>
    <property type="match status" value="1"/>
</dbReference>
<dbReference type="Pfam" id="PF13439">
    <property type="entry name" value="Glyco_transf_4"/>
    <property type="match status" value="1"/>
</dbReference>
<reference evidence="6" key="1">
    <citation type="submission" date="2022-10" db="EMBL/GenBank/DDBJ databases">
        <title>Cytochrome P450 Catalyzes Benzene Ring Formation in the Biosynthesis of Trialkyl-Substituted Aromatic Polyketides.</title>
        <authorList>
            <person name="Zhao E."/>
            <person name="Ge H."/>
        </authorList>
    </citation>
    <scope>NUCLEOTIDE SEQUENCE</scope>
    <source>
        <strain evidence="6">NA0869</strain>
    </source>
</reference>
<name>A0ABY6IBY6_STRPE</name>